<dbReference type="GO" id="GO:0008962">
    <property type="term" value="F:phosphatidylglycerophosphatase activity"/>
    <property type="evidence" value="ECO:0007669"/>
    <property type="project" value="InterPro"/>
</dbReference>
<evidence type="ECO:0000256" key="1">
    <source>
        <dbReference type="ARBA" id="ARBA00001946"/>
    </source>
</evidence>
<reference evidence="4 5" key="1">
    <citation type="submission" date="2019-03" db="EMBL/GenBank/DDBJ databases">
        <title>Genomic Encyclopedia of Type Strains, Phase IV (KMG-IV): sequencing the most valuable type-strain genomes for metagenomic binning, comparative biology and taxonomic classification.</title>
        <authorList>
            <person name="Goeker M."/>
        </authorList>
    </citation>
    <scope>NUCLEOTIDE SEQUENCE [LARGE SCALE GENOMIC DNA]</scope>
    <source>
        <strain evidence="4 5">DSM 15969</strain>
    </source>
</reference>
<keyword evidence="2" id="KW-0378">Hydrolase</keyword>
<dbReference type="InterPro" id="IPR023214">
    <property type="entry name" value="HAD_sf"/>
</dbReference>
<keyword evidence="3" id="KW-0460">Magnesium</keyword>
<protein>
    <recommendedName>
        <fullName evidence="6">YqeG family HAD IIIA-type phosphatase</fullName>
    </recommendedName>
</protein>
<dbReference type="InterPro" id="IPR006549">
    <property type="entry name" value="HAD-SF_hydro_IIIA"/>
</dbReference>
<gene>
    <name evidence="4" type="ORF">EV210_11453</name>
</gene>
<dbReference type="EMBL" id="SLUI01000014">
    <property type="protein sequence ID" value="TCL35036.1"/>
    <property type="molecule type" value="Genomic_DNA"/>
</dbReference>
<name>A0A4R1Q384_9FIRM</name>
<dbReference type="NCBIfam" id="TIGR01509">
    <property type="entry name" value="HAD-SF-IA-v3"/>
    <property type="match status" value="1"/>
</dbReference>
<sequence>MYTLFNPRLCVTSLFDIDLNQLRQQGIKGIIFDLDNTIVPWDSADMCPKITSWLHELVVQEFKVVIVSNNWNKRVKLIADRFNLPFVSRAYKPAKRGFHQALAAMGLQAEDTAVVGDQLFTDVLGGNRMGMYTIWVKPLTSHEFIGTRVHRKLENIVIRILKEKGLMK</sequence>
<dbReference type="InterPro" id="IPR027706">
    <property type="entry name" value="PGP_Pase"/>
</dbReference>
<dbReference type="RefSeq" id="WP_132082747.1">
    <property type="nucleotide sequence ID" value="NZ_DAIMLW010000031.1"/>
</dbReference>
<evidence type="ECO:0008006" key="6">
    <source>
        <dbReference type="Google" id="ProtNLM"/>
    </source>
</evidence>
<dbReference type="InterPro" id="IPR036412">
    <property type="entry name" value="HAD-like_sf"/>
</dbReference>
<dbReference type="NCBIfam" id="TIGR01549">
    <property type="entry name" value="HAD-SF-IA-v1"/>
    <property type="match status" value="1"/>
</dbReference>
<dbReference type="Pfam" id="PF09419">
    <property type="entry name" value="PGP_phosphatase"/>
    <property type="match status" value="1"/>
</dbReference>
<evidence type="ECO:0000256" key="2">
    <source>
        <dbReference type="ARBA" id="ARBA00022801"/>
    </source>
</evidence>
<dbReference type="OrthoDB" id="9787572at2"/>
<proteinExistence type="predicted"/>
<dbReference type="NCBIfam" id="TIGR01668">
    <property type="entry name" value="YqeG_hyp_ppase"/>
    <property type="match status" value="1"/>
</dbReference>
<dbReference type="Proteomes" id="UP000295063">
    <property type="component" value="Unassembled WGS sequence"/>
</dbReference>
<dbReference type="AlphaFoldDB" id="A0A4R1Q384"/>
<dbReference type="Gene3D" id="3.40.50.1000">
    <property type="entry name" value="HAD superfamily/HAD-like"/>
    <property type="match status" value="1"/>
</dbReference>
<comment type="cofactor">
    <cofactor evidence="1">
        <name>Mg(2+)</name>
        <dbReference type="ChEBI" id="CHEBI:18420"/>
    </cofactor>
</comment>
<evidence type="ECO:0000313" key="4">
    <source>
        <dbReference type="EMBL" id="TCL35036.1"/>
    </source>
</evidence>
<evidence type="ECO:0000256" key="3">
    <source>
        <dbReference type="ARBA" id="ARBA00022842"/>
    </source>
</evidence>
<accession>A0A4R1Q384</accession>
<comment type="caution">
    <text evidence="4">The sequence shown here is derived from an EMBL/GenBank/DDBJ whole genome shotgun (WGS) entry which is preliminary data.</text>
</comment>
<keyword evidence="5" id="KW-1185">Reference proteome</keyword>
<dbReference type="CDD" id="cd16416">
    <property type="entry name" value="HAD_BsYqeG-like"/>
    <property type="match status" value="1"/>
</dbReference>
<dbReference type="InterPro" id="IPR006439">
    <property type="entry name" value="HAD-SF_hydro_IA"/>
</dbReference>
<dbReference type="SUPFAM" id="SSF56784">
    <property type="entry name" value="HAD-like"/>
    <property type="match status" value="1"/>
</dbReference>
<dbReference type="NCBIfam" id="TIGR01662">
    <property type="entry name" value="HAD-SF-IIIA"/>
    <property type="match status" value="1"/>
</dbReference>
<evidence type="ECO:0000313" key="5">
    <source>
        <dbReference type="Proteomes" id="UP000295063"/>
    </source>
</evidence>
<dbReference type="InterPro" id="IPR010021">
    <property type="entry name" value="PGPP1/Gep4"/>
</dbReference>
<dbReference type="GO" id="GO:0044281">
    <property type="term" value="P:small molecule metabolic process"/>
    <property type="evidence" value="ECO:0007669"/>
    <property type="project" value="UniProtKB-ARBA"/>
</dbReference>
<organism evidence="4 5">
    <name type="scientific">Anaerospora hongkongensis</name>
    <dbReference type="NCBI Taxonomy" id="244830"/>
    <lineage>
        <taxon>Bacteria</taxon>
        <taxon>Bacillati</taxon>
        <taxon>Bacillota</taxon>
        <taxon>Negativicutes</taxon>
        <taxon>Selenomonadales</taxon>
        <taxon>Sporomusaceae</taxon>
        <taxon>Anaerospora</taxon>
    </lineage>
</organism>
<dbReference type="Pfam" id="PF13242">
    <property type="entry name" value="Hydrolase_like"/>
    <property type="match status" value="1"/>
</dbReference>
<dbReference type="InterPro" id="IPR051400">
    <property type="entry name" value="HAD-like_hydrolase"/>
</dbReference>
<dbReference type="PANTHER" id="PTHR46470">
    <property type="entry name" value="N-ACYLNEURAMINATE-9-PHOSPHATASE"/>
    <property type="match status" value="1"/>
</dbReference>